<evidence type="ECO:0000313" key="2">
    <source>
        <dbReference type="EMBL" id="MCD9643235.1"/>
    </source>
</evidence>
<sequence>TSSPLFPVNNQDLFEDLGNPISIPVLSDLSSNDQHTYEEPQNTMTVKNTTALQPPQP</sequence>
<gene>
    <name evidence="2" type="ORF">HAX54_030533</name>
</gene>
<accession>A0ABS8V7T5</accession>
<name>A0ABS8V7T5_DATST</name>
<reference evidence="2 3" key="1">
    <citation type="journal article" date="2021" name="BMC Genomics">
        <title>Datura genome reveals duplications of psychoactive alkaloid biosynthetic genes and high mutation rate following tissue culture.</title>
        <authorList>
            <person name="Rajewski A."/>
            <person name="Carter-House D."/>
            <person name="Stajich J."/>
            <person name="Litt A."/>
        </authorList>
    </citation>
    <scope>NUCLEOTIDE SEQUENCE [LARGE SCALE GENOMIC DNA]</scope>
    <source>
        <strain evidence="2">AR-01</strain>
    </source>
</reference>
<feature type="region of interest" description="Disordered" evidence="1">
    <location>
        <begin position="31"/>
        <end position="57"/>
    </location>
</feature>
<proteinExistence type="predicted"/>
<keyword evidence="3" id="KW-1185">Reference proteome</keyword>
<comment type="caution">
    <text evidence="2">The sequence shown here is derived from an EMBL/GenBank/DDBJ whole genome shotgun (WGS) entry which is preliminary data.</text>
</comment>
<feature type="non-terminal residue" evidence="2">
    <location>
        <position position="1"/>
    </location>
</feature>
<dbReference type="EMBL" id="JACEIK010003830">
    <property type="protein sequence ID" value="MCD9643235.1"/>
    <property type="molecule type" value="Genomic_DNA"/>
</dbReference>
<protein>
    <submittedName>
        <fullName evidence="2">Uncharacterized protein</fullName>
    </submittedName>
</protein>
<evidence type="ECO:0000313" key="3">
    <source>
        <dbReference type="Proteomes" id="UP000823775"/>
    </source>
</evidence>
<organism evidence="2 3">
    <name type="scientific">Datura stramonium</name>
    <name type="common">Jimsonweed</name>
    <name type="synonym">Common thornapple</name>
    <dbReference type="NCBI Taxonomy" id="4076"/>
    <lineage>
        <taxon>Eukaryota</taxon>
        <taxon>Viridiplantae</taxon>
        <taxon>Streptophyta</taxon>
        <taxon>Embryophyta</taxon>
        <taxon>Tracheophyta</taxon>
        <taxon>Spermatophyta</taxon>
        <taxon>Magnoliopsida</taxon>
        <taxon>eudicotyledons</taxon>
        <taxon>Gunneridae</taxon>
        <taxon>Pentapetalae</taxon>
        <taxon>asterids</taxon>
        <taxon>lamiids</taxon>
        <taxon>Solanales</taxon>
        <taxon>Solanaceae</taxon>
        <taxon>Solanoideae</taxon>
        <taxon>Datureae</taxon>
        <taxon>Datura</taxon>
    </lineage>
</organism>
<dbReference type="Proteomes" id="UP000823775">
    <property type="component" value="Unassembled WGS sequence"/>
</dbReference>
<feature type="non-terminal residue" evidence="2">
    <location>
        <position position="57"/>
    </location>
</feature>
<evidence type="ECO:0000256" key="1">
    <source>
        <dbReference type="SAM" id="MobiDB-lite"/>
    </source>
</evidence>